<evidence type="ECO:0000256" key="4">
    <source>
        <dbReference type="PIRSR" id="PIRSR000097-1"/>
    </source>
</evidence>
<evidence type="ECO:0000256" key="1">
    <source>
        <dbReference type="ARBA" id="ARBA00007905"/>
    </source>
</evidence>
<evidence type="ECO:0000256" key="3">
    <source>
        <dbReference type="ARBA" id="ARBA00023002"/>
    </source>
</evidence>
<name>A0A0R2JIM5_9LACO</name>
<proteinExistence type="inferred from homology"/>
<protein>
    <recommendedName>
        <fullName evidence="7">NADP-dependent oxidoreductase domain-containing protein</fullName>
    </recommendedName>
</protein>
<dbReference type="FunFam" id="3.20.20.100:FF:000002">
    <property type="entry name" value="2,5-diketo-D-gluconic acid reductase A"/>
    <property type="match status" value="1"/>
</dbReference>
<keyword evidence="2" id="KW-0521">NADP</keyword>
<keyword evidence="3" id="KW-0560">Oxidoreductase</keyword>
<dbReference type="Pfam" id="PF00248">
    <property type="entry name" value="Aldo_ket_red"/>
    <property type="match status" value="2"/>
</dbReference>
<evidence type="ECO:0000256" key="5">
    <source>
        <dbReference type="PIRSR" id="PIRSR000097-2"/>
    </source>
</evidence>
<dbReference type="InterPro" id="IPR036812">
    <property type="entry name" value="NAD(P)_OxRdtase_dom_sf"/>
</dbReference>
<gene>
    <name evidence="8" type="ORF">IV73_GL000230</name>
</gene>
<dbReference type="Gene3D" id="3.20.20.100">
    <property type="entry name" value="NADP-dependent oxidoreductase domain"/>
    <property type="match status" value="1"/>
</dbReference>
<evidence type="ECO:0000259" key="7">
    <source>
        <dbReference type="Pfam" id="PF00248"/>
    </source>
</evidence>
<dbReference type="PROSITE" id="PS00798">
    <property type="entry name" value="ALDOKETO_REDUCTASE_1"/>
    <property type="match status" value="1"/>
</dbReference>
<dbReference type="PATRIC" id="fig|1616.3.peg.234"/>
<dbReference type="EMBL" id="JQBP01000001">
    <property type="protein sequence ID" value="KRN75734.1"/>
    <property type="molecule type" value="Genomic_DNA"/>
</dbReference>
<dbReference type="PANTHER" id="PTHR43827:SF3">
    <property type="entry name" value="NADP-DEPENDENT OXIDOREDUCTASE DOMAIN-CONTAINING PROTEIN"/>
    <property type="match status" value="1"/>
</dbReference>
<sequence>MEVKLFGQKGVSSMNLTKQDRNQLADGHQMPKLGLGLYKVTDEAVMQKLLAGAYETGYRLFDTAQMYQNEAMIGRALQALPVQRDEFFITTKIAEANQGYDATLRSLEQSLKDLQLDYVDLLLVHWPLHQHFFETWRAFERAKAEGMVRSIGTSNYGQIHLEYLATKANELPVVNQVEVHPYLTQKPLQTFTNEHNIVTQAWAPLGRGGELSDPLVVSLAEKYQKSPAQIVIRWHLQNQTALIPKSSHVERVQANMDVFDFEITNDDMQALDDLNQFKRISQEPELVYERGAQYPHH</sequence>
<dbReference type="InterPro" id="IPR020471">
    <property type="entry name" value="AKR"/>
</dbReference>
<keyword evidence="9" id="KW-1185">Reference proteome</keyword>
<dbReference type="SUPFAM" id="SSF51430">
    <property type="entry name" value="NAD(P)-linked oxidoreductase"/>
    <property type="match status" value="1"/>
</dbReference>
<dbReference type="InterPro" id="IPR023210">
    <property type="entry name" value="NADP_OxRdtase_dom"/>
</dbReference>
<feature type="binding site" evidence="5">
    <location>
        <position position="125"/>
    </location>
    <ligand>
        <name>substrate</name>
    </ligand>
</feature>
<evidence type="ECO:0000256" key="6">
    <source>
        <dbReference type="PIRSR" id="PIRSR000097-3"/>
    </source>
</evidence>
<evidence type="ECO:0000313" key="9">
    <source>
        <dbReference type="Proteomes" id="UP000051655"/>
    </source>
</evidence>
<dbReference type="InterPro" id="IPR018170">
    <property type="entry name" value="Aldo/ket_reductase_CS"/>
</dbReference>
<dbReference type="PIRSF" id="PIRSF000097">
    <property type="entry name" value="AKR"/>
    <property type="match status" value="1"/>
</dbReference>
<feature type="domain" description="NADP-dependent oxidoreductase" evidence="7">
    <location>
        <begin position="33"/>
        <end position="208"/>
    </location>
</feature>
<evidence type="ECO:0000256" key="2">
    <source>
        <dbReference type="ARBA" id="ARBA00022857"/>
    </source>
</evidence>
<feature type="domain" description="NADP-dependent oxidoreductase" evidence="7">
    <location>
        <begin position="216"/>
        <end position="275"/>
    </location>
</feature>
<dbReference type="Proteomes" id="UP000051655">
    <property type="component" value="Unassembled WGS sequence"/>
</dbReference>
<dbReference type="PRINTS" id="PR00069">
    <property type="entry name" value="ALDKETRDTASE"/>
</dbReference>
<dbReference type="AlphaFoldDB" id="A0A0R2JIM5"/>
<dbReference type="GO" id="GO:0016616">
    <property type="term" value="F:oxidoreductase activity, acting on the CH-OH group of donors, NAD or NADP as acceptor"/>
    <property type="evidence" value="ECO:0007669"/>
    <property type="project" value="UniProtKB-ARBA"/>
</dbReference>
<feature type="site" description="Lowers pKa of active site Tyr" evidence="6">
    <location>
        <position position="92"/>
    </location>
</feature>
<dbReference type="PANTHER" id="PTHR43827">
    <property type="entry name" value="2,5-DIKETO-D-GLUCONIC ACID REDUCTASE"/>
    <property type="match status" value="1"/>
</dbReference>
<feature type="active site" description="Proton donor" evidence="4">
    <location>
        <position position="67"/>
    </location>
</feature>
<evidence type="ECO:0000313" key="8">
    <source>
        <dbReference type="EMBL" id="KRN75734.1"/>
    </source>
</evidence>
<comment type="caution">
    <text evidence="8">The sequence shown here is derived from an EMBL/GenBank/DDBJ whole genome shotgun (WGS) entry which is preliminary data.</text>
</comment>
<accession>A0A0R2JIM5</accession>
<dbReference type="STRING" id="1616.IV73_GL000230"/>
<comment type="similarity">
    <text evidence="1">Belongs to the aldo/keto reductase family.</text>
</comment>
<dbReference type="CDD" id="cd19071">
    <property type="entry name" value="AKR_AKR1-5-like"/>
    <property type="match status" value="1"/>
</dbReference>
<organism evidence="8 9">
    <name type="scientific">Weissella kandleri</name>
    <dbReference type="NCBI Taxonomy" id="1616"/>
    <lineage>
        <taxon>Bacteria</taxon>
        <taxon>Bacillati</taxon>
        <taxon>Bacillota</taxon>
        <taxon>Bacilli</taxon>
        <taxon>Lactobacillales</taxon>
        <taxon>Lactobacillaceae</taxon>
        <taxon>Weissella</taxon>
    </lineage>
</organism>
<reference evidence="8 9" key="1">
    <citation type="journal article" date="2015" name="Genome Announc.">
        <title>Expanding the biotechnology potential of lactobacilli through comparative genomics of 213 strains and associated genera.</title>
        <authorList>
            <person name="Sun Z."/>
            <person name="Harris H.M."/>
            <person name="McCann A."/>
            <person name="Guo C."/>
            <person name="Argimon S."/>
            <person name="Zhang W."/>
            <person name="Yang X."/>
            <person name="Jeffery I.B."/>
            <person name="Cooney J.C."/>
            <person name="Kagawa T.F."/>
            <person name="Liu W."/>
            <person name="Song Y."/>
            <person name="Salvetti E."/>
            <person name="Wrobel A."/>
            <person name="Rasinkangas P."/>
            <person name="Parkhill J."/>
            <person name="Rea M.C."/>
            <person name="O'Sullivan O."/>
            <person name="Ritari J."/>
            <person name="Douillard F.P."/>
            <person name="Paul Ross R."/>
            <person name="Yang R."/>
            <person name="Briner A.E."/>
            <person name="Felis G.E."/>
            <person name="de Vos W.M."/>
            <person name="Barrangou R."/>
            <person name="Klaenhammer T.R."/>
            <person name="Caufield P.W."/>
            <person name="Cui Y."/>
            <person name="Zhang H."/>
            <person name="O'Toole P.W."/>
        </authorList>
    </citation>
    <scope>NUCLEOTIDE SEQUENCE [LARGE SCALE GENOMIC DNA]</scope>
    <source>
        <strain evidence="8 9">DSM 20593</strain>
    </source>
</reference>